<keyword evidence="13" id="KW-1185">Reference proteome</keyword>
<evidence type="ECO:0000256" key="5">
    <source>
        <dbReference type="ARBA" id="ARBA00022989"/>
    </source>
</evidence>
<proteinExistence type="predicted"/>
<dbReference type="Gene3D" id="1.20.1530.20">
    <property type="match status" value="1"/>
</dbReference>
<keyword evidence="5 10" id="KW-1133">Transmembrane helix</keyword>
<gene>
    <name evidence="12" type="ORF">N7494_012418</name>
</gene>
<evidence type="ECO:0000256" key="3">
    <source>
        <dbReference type="ARBA" id="ARBA00022449"/>
    </source>
</evidence>
<feature type="transmembrane region" description="Helical" evidence="10">
    <location>
        <begin position="132"/>
        <end position="151"/>
    </location>
</feature>
<feature type="transmembrane region" description="Helical" evidence="10">
    <location>
        <begin position="202"/>
        <end position="222"/>
    </location>
</feature>
<protein>
    <submittedName>
        <fullName evidence="12">Sodium/hydrogen exchanger family-domain-containing protein</fullName>
    </submittedName>
</protein>
<dbReference type="GO" id="GO:0016020">
    <property type="term" value="C:membrane"/>
    <property type="evidence" value="ECO:0007669"/>
    <property type="project" value="UniProtKB-SubCell"/>
</dbReference>
<organism evidence="12 13">
    <name type="scientific">Penicillium frequentans</name>
    <dbReference type="NCBI Taxonomy" id="3151616"/>
    <lineage>
        <taxon>Eukaryota</taxon>
        <taxon>Fungi</taxon>
        <taxon>Dikarya</taxon>
        <taxon>Ascomycota</taxon>
        <taxon>Pezizomycotina</taxon>
        <taxon>Eurotiomycetes</taxon>
        <taxon>Eurotiomycetidae</taxon>
        <taxon>Eurotiales</taxon>
        <taxon>Aspergillaceae</taxon>
        <taxon>Penicillium</taxon>
    </lineage>
</organism>
<feature type="transmembrane region" description="Helical" evidence="10">
    <location>
        <begin position="98"/>
        <end position="120"/>
    </location>
</feature>
<evidence type="ECO:0000256" key="10">
    <source>
        <dbReference type="SAM" id="Phobius"/>
    </source>
</evidence>
<dbReference type="PANTHER" id="PTHR43562">
    <property type="entry name" value="NAPA-TYPE SODIUM/HYDROGEN ANTIPORTER"/>
    <property type="match status" value="1"/>
</dbReference>
<evidence type="ECO:0000256" key="4">
    <source>
        <dbReference type="ARBA" id="ARBA00022692"/>
    </source>
</evidence>
<dbReference type="GO" id="GO:0006814">
    <property type="term" value="P:sodium ion transport"/>
    <property type="evidence" value="ECO:0007669"/>
    <property type="project" value="UniProtKB-KW"/>
</dbReference>
<keyword evidence="4 10" id="KW-0812">Transmembrane</keyword>
<dbReference type="PANTHER" id="PTHR43562:SF3">
    <property type="entry name" value="SODIUM ION_PROTON EXCHANGER (EUROFUNG)"/>
    <property type="match status" value="1"/>
</dbReference>
<keyword evidence="9" id="KW-0739">Sodium transport</keyword>
<keyword evidence="3" id="KW-0050">Antiport</keyword>
<dbReference type="AlphaFoldDB" id="A0AAD6GAK0"/>
<evidence type="ECO:0000256" key="9">
    <source>
        <dbReference type="ARBA" id="ARBA00023201"/>
    </source>
</evidence>
<keyword evidence="6" id="KW-0915">Sodium</keyword>
<feature type="transmembrane region" description="Helical" evidence="10">
    <location>
        <begin position="325"/>
        <end position="341"/>
    </location>
</feature>
<keyword evidence="8 10" id="KW-0472">Membrane</keyword>
<keyword evidence="2" id="KW-0813">Transport</keyword>
<evidence type="ECO:0000256" key="1">
    <source>
        <dbReference type="ARBA" id="ARBA00004141"/>
    </source>
</evidence>
<evidence type="ECO:0000259" key="11">
    <source>
        <dbReference type="Pfam" id="PF00999"/>
    </source>
</evidence>
<feature type="transmembrane region" description="Helical" evidence="10">
    <location>
        <begin position="39"/>
        <end position="56"/>
    </location>
</feature>
<evidence type="ECO:0000313" key="13">
    <source>
        <dbReference type="Proteomes" id="UP001220324"/>
    </source>
</evidence>
<comment type="caution">
    <text evidence="12">The sequence shown here is derived from an EMBL/GenBank/DDBJ whole genome shotgun (WGS) entry which is preliminary data.</text>
</comment>
<evidence type="ECO:0000256" key="8">
    <source>
        <dbReference type="ARBA" id="ARBA00023136"/>
    </source>
</evidence>
<evidence type="ECO:0000256" key="6">
    <source>
        <dbReference type="ARBA" id="ARBA00023053"/>
    </source>
</evidence>
<reference evidence="12 13" key="1">
    <citation type="journal article" date="2023" name="IMA Fungus">
        <title>Comparative genomic study of the Penicillium genus elucidates a diverse pangenome and 15 lateral gene transfer events.</title>
        <authorList>
            <person name="Petersen C."/>
            <person name="Sorensen T."/>
            <person name="Nielsen M.R."/>
            <person name="Sondergaard T.E."/>
            <person name="Sorensen J.L."/>
            <person name="Fitzpatrick D.A."/>
            <person name="Frisvad J.C."/>
            <person name="Nielsen K.L."/>
        </authorList>
    </citation>
    <scope>NUCLEOTIDE SEQUENCE [LARGE SCALE GENOMIC DNA]</scope>
    <source>
        <strain evidence="12 13">IBT 35679</strain>
    </source>
</reference>
<evidence type="ECO:0000313" key="12">
    <source>
        <dbReference type="EMBL" id="KAJ5525768.1"/>
    </source>
</evidence>
<dbReference type="EMBL" id="JAQIZZ010000008">
    <property type="protein sequence ID" value="KAJ5525768.1"/>
    <property type="molecule type" value="Genomic_DNA"/>
</dbReference>
<keyword evidence="7" id="KW-0406">Ion transport</keyword>
<feature type="transmembrane region" description="Helical" evidence="10">
    <location>
        <begin position="68"/>
        <end position="86"/>
    </location>
</feature>
<feature type="transmembrane region" description="Helical" evidence="10">
    <location>
        <begin position="267"/>
        <end position="284"/>
    </location>
</feature>
<feature type="transmembrane region" description="Helical" evidence="10">
    <location>
        <begin position="242"/>
        <end position="261"/>
    </location>
</feature>
<name>A0AAD6GAK0_9EURO</name>
<feature type="domain" description="Cation/H+ exchanger transmembrane" evidence="11">
    <location>
        <begin position="36"/>
        <end position="279"/>
    </location>
</feature>
<dbReference type="GO" id="GO:1902600">
    <property type="term" value="P:proton transmembrane transport"/>
    <property type="evidence" value="ECO:0007669"/>
    <property type="project" value="InterPro"/>
</dbReference>
<dbReference type="GO" id="GO:0015297">
    <property type="term" value="F:antiporter activity"/>
    <property type="evidence" value="ECO:0007669"/>
    <property type="project" value="UniProtKB-KW"/>
</dbReference>
<dbReference type="Pfam" id="PF00999">
    <property type="entry name" value="Na_H_Exchanger"/>
    <property type="match status" value="1"/>
</dbReference>
<dbReference type="InterPro" id="IPR038770">
    <property type="entry name" value="Na+/solute_symporter_sf"/>
</dbReference>
<dbReference type="Proteomes" id="UP001220324">
    <property type="component" value="Unassembled WGS sequence"/>
</dbReference>
<sequence length="342" mass="36073">MAGNTDAAFAYDEPSITTLLSWTAFLLALNLINVALDKLIYCGLIGQLFIGILWGTPGAKWFDHETEAVIQKLGYLGLIMLVYEAGGLSTSMKSVKANLLLSICVALTGIGAPIGLSFILKELVSASSVQAFAAGAALSSTSLGTTFTILCSTELIATHLGTVATTAAMLDDVIGLVMIQVISNLGVADASFSPTTVVRPVFVSLGFALGILLGCTFCLGPIFKKALVAKHRAPDFVATMQFAFLVQTVSLVGIVAGASYAGTSSLFAAYLVGVIVSWFDGLVVESKETPVSDGTQSEARISQSSQDKETPTGTKVYEKYYKEPVGRILIPLFFVSFRALYT</sequence>
<dbReference type="InterPro" id="IPR006153">
    <property type="entry name" value="Cation/H_exchanger_TM"/>
</dbReference>
<accession>A0AAD6GAK0</accession>
<comment type="subcellular location">
    <subcellularLocation>
        <location evidence="1">Membrane</location>
        <topology evidence="1">Multi-pass membrane protein</topology>
    </subcellularLocation>
</comment>
<evidence type="ECO:0000256" key="2">
    <source>
        <dbReference type="ARBA" id="ARBA00022448"/>
    </source>
</evidence>
<evidence type="ECO:0000256" key="7">
    <source>
        <dbReference type="ARBA" id="ARBA00023065"/>
    </source>
</evidence>
<feature type="transmembrane region" description="Helical" evidence="10">
    <location>
        <begin position="15"/>
        <end position="32"/>
    </location>
</feature>